<dbReference type="SUPFAM" id="SSF52172">
    <property type="entry name" value="CheY-like"/>
    <property type="match status" value="1"/>
</dbReference>
<dbReference type="STRING" id="658187.LDG_6364"/>
<dbReference type="Pfam" id="PF00072">
    <property type="entry name" value="Response_reg"/>
    <property type="match status" value="1"/>
</dbReference>
<dbReference type="PROSITE" id="PS50125">
    <property type="entry name" value="GUANYLATE_CYCLASE_2"/>
    <property type="match status" value="1"/>
</dbReference>
<dbReference type="AlphaFoldDB" id="G9EMA0"/>
<dbReference type="GO" id="GO:0004016">
    <property type="term" value="F:adenylate cyclase activity"/>
    <property type="evidence" value="ECO:0007669"/>
    <property type="project" value="UniProtKB-ARBA"/>
</dbReference>
<dbReference type="InParanoid" id="G9EMA0"/>
<feature type="domain" description="Response regulatory" evidence="2">
    <location>
        <begin position="7"/>
        <end position="123"/>
    </location>
</feature>
<dbReference type="Gene3D" id="3.40.50.2300">
    <property type="match status" value="1"/>
</dbReference>
<dbReference type="PANTHER" id="PTHR43081">
    <property type="entry name" value="ADENYLATE CYCLASE, TERMINAL-DIFFERENTIATION SPECIFIC-RELATED"/>
    <property type="match status" value="1"/>
</dbReference>
<evidence type="ECO:0000313" key="4">
    <source>
        <dbReference type="EMBL" id="EHL31700.1"/>
    </source>
</evidence>
<dbReference type="Proteomes" id="UP000002770">
    <property type="component" value="Unassembled WGS sequence"/>
</dbReference>
<dbReference type="InterPro" id="IPR011006">
    <property type="entry name" value="CheY-like_superfamily"/>
</dbReference>
<feature type="modified residue" description="4-aspartylphosphate" evidence="1">
    <location>
        <position position="56"/>
    </location>
</feature>
<evidence type="ECO:0000256" key="1">
    <source>
        <dbReference type="PROSITE-ProRule" id="PRU00169"/>
    </source>
</evidence>
<dbReference type="HOGENOM" id="CLU_000445_110_2_6"/>
<dbReference type="SUPFAM" id="SSF55073">
    <property type="entry name" value="Nucleotide cyclase"/>
    <property type="match status" value="1"/>
</dbReference>
<dbReference type="SMART" id="SM00448">
    <property type="entry name" value="REC"/>
    <property type="match status" value="1"/>
</dbReference>
<dbReference type="SMART" id="SM00044">
    <property type="entry name" value="CYCc"/>
    <property type="match status" value="1"/>
</dbReference>
<dbReference type="Pfam" id="PF00211">
    <property type="entry name" value="Guanylate_cyc"/>
    <property type="match status" value="1"/>
</dbReference>
<dbReference type="EMBL" id="JH413811">
    <property type="protein sequence ID" value="EHL31700.1"/>
    <property type="molecule type" value="Genomic_DNA"/>
</dbReference>
<accession>G9EMA0</accession>
<dbReference type="CDD" id="cd07302">
    <property type="entry name" value="CHD"/>
    <property type="match status" value="1"/>
</dbReference>
<evidence type="ECO:0000313" key="5">
    <source>
        <dbReference type="Proteomes" id="UP000002770"/>
    </source>
</evidence>
<name>G9EMA0_9GAMM</name>
<feature type="domain" description="Guanylate cyclase" evidence="3">
    <location>
        <begin position="191"/>
        <end position="316"/>
    </location>
</feature>
<evidence type="ECO:0008006" key="6">
    <source>
        <dbReference type="Google" id="ProtNLM"/>
    </source>
</evidence>
<gene>
    <name evidence="4" type="ORF">LDG_6364</name>
</gene>
<dbReference type="InterPro" id="IPR050697">
    <property type="entry name" value="Adenylyl/Guanylyl_Cyclase_3/4"/>
</dbReference>
<dbReference type="eggNOG" id="COG2114">
    <property type="taxonomic scope" value="Bacteria"/>
</dbReference>
<proteinExistence type="predicted"/>
<sequence length="426" mass="47815">MGKESFLVLIVDDSATMRLLTSDALIKSGFEVIQAEDGETALALLNTKRPDVILLDVEMPGINGFEVCREIRKLPDYQYTPIMMVTGLEDYESINQAFMAGATDFTTKPINVDLIGYRVCYMIRTSSYFQELQIAEKKVRALNDELVNKLVEIQQNSAAVARFVPQNFLKMLNRKNIAAIKLGDCVEKVMTVLFLDIKSFTTLAEQLSSVEIFNLVNSLMSYLDPVIVKNGGFIDKYIGDALMALFDDADNAVSAALGMLDALNVFNDIRARNNLLPINVGIGINTGSLIVGTVGFESRMDCSVISDAVNIASRVESLTRNFNIELLISGQTYQQLKYIDNYYLRSLGLTSVKGKNLPINVYEVFNHDNAREIQLKKDTLPLFTQALNHYEEKRFQEATRLFKEVIAHDAQDSVAIYFLEQCQSHR</sequence>
<dbReference type="OrthoDB" id="9806704at2"/>
<dbReference type="GO" id="GO:0006171">
    <property type="term" value="P:cAMP biosynthetic process"/>
    <property type="evidence" value="ECO:0007669"/>
    <property type="project" value="TreeGrafter"/>
</dbReference>
<reference evidence="4 5" key="1">
    <citation type="journal article" date="2011" name="BMC Genomics">
        <title>Insight into cross-talk between intra-amoebal pathogens.</title>
        <authorList>
            <person name="Gimenez G."/>
            <person name="Bertelli C."/>
            <person name="Moliner C."/>
            <person name="Robert C."/>
            <person name="Raoult D."/>
            <person name="Fournier P.E."/>
            <person name="Greub G."/>
        </authorList>
    </citation>
    <scope>NUCLEOTIDE SEQUENCE [LARGE SCALE GENOMIC DNA]</scope>
    <source>
        <strain evidence="4 5">LLAP12</strain>
    </source>
</reference>
<dbReference type="PROSITE" id="PS50110">
    <property type="entry name" value="RESPONSE_REGULATORY"/>
    <property type="match status" value="1"/>
</dbReference>
<dbReference type="Gene3D" id="3.30.70.1230">
    <property type="entry name" value="Nucleotide cyclase"/>
    <property type="match status" value="1"/>
</dbReference>
<dbReference type="PANTHER" id="PTHR43081:SF1">
    <property type="entry name" value="ADENYLATE CYCLASE, TERMINAL-DIFFERENTIATION SPECIFIC"/>
    <property type="match status" value="1"/>
</dbReference>
<dbReference type="InterPro" id="IPR001789">
    <property type="entry name" value="Sig_transdc_resp-reg_receiver"/>
</dbReference>
<dbReference type="GO" id="GO:0000160">
    <property type="term" value="P:phosphorelay signal transduction system"/>
    <property type="evidence" value="ECO:0007669"/>
    <property type="project" value="InterPro"/>
</dbReference>
<evidence type="ECO:0000259" key="2">
    <source>
        <dbReference type="PROSITE" id="PS50110"/>
    </source>
</evidence>
<dbReference type="InterPro" id="IPR001054">
    <property type="entry name" value="A/G_cyclase"/>
</dbReference>
<keyword evidence="1" id="KW-0597">Phosphoprotein</keyword>
<organism evidence="4 5">
    <name type="scientific">Legionella drancourtii LLAP12</name>
    <dbReference type="NCBI Taxonomy" id="658187"/>
    <lineage>
        <taxon>Bacteria</taxon>
        <taxon>Pseudomonadati</taxon>
        <taxon>Pseudomonadota</taxon>
        <taxon>Gammaproteobacteria</taxon>
        <taxon>Legionellales</taxon>
        <taxon>Legionellaceae</taxon>
        <taxon>Legionella</taxon>
    </lineage>
</organism>
<keyword evidence="5" id="KW-1185">Reference proteome</keyword>
<protein>
    <recommendedName>
        <fullName evidence="6">Guanylate/adenylate cyclase</fullName>
    </recommendedName>
</protein>
<dbReference type="InterPro" id="IPR029787">
    <property type="entry name" value="Nucleotide_cyclase"/>
</dbReference>
<evidence type="ECO:0000259" key="3">
    <source>
        <dbReference type="PROSITE" id="PS50125"/>
    </source>
</evidence>
<dbReference type="eggNOG" id="COG3706">
    <property type="taxonomic scope" value="Bacteria"/>
</dbReference>
<dbReference type="RefSeq" id="WP_006870298.1">
    <property type="nucleotide sequence ID" value="NZ_JH413811.1"/>
</dbReference>